<reference evidence="7 8" key="1">
    <citation type="submission" date="2023-02" db="EMBL/GenBank/DDBJ databases">
        <title>Genome sequence of Lentisphaera profundi SAORIC-696.</title>
        <authorList>
            <person name="Kim e."/>
            <person name="Cho J.-C."/>
            <person name="Choi A."/>
            <person name="Kang I."/>
        </authorList>
    </citation>
    <scope>NUCLEOTIDE SEQUENCE [LARGE SCALE GENOMIC DNA]</scope>
    <source>
        <strain evidence="7 8">SAORIC-696</strain>
    </source>
</reference>
<keyword evidence="5" id="KW-0812">Transmembrane</keyword>
<keyword evidence="4" id="KW-0067">ATP-binding</keyword>
<evidence type="ECO:0000313" key="8">
    <source>
        <dbReference type="Proteomes" id="UP001214250"/>
    </source>
</evidence>
<keyword evidence="5" id="KW-1133">Transmembrane helix</keyword>
<dbReference type="CDD" id="cd14014">
    <property type="entry name" value="STKc_PknB_like"/>
    <property type="match status" value="1"/>
</dbReference>
<dbReference type="Pfam" id="PF00069">
    <property type="entry name" value="Pkinase"/>
    <property type="match status" value="1"/>
</dbReference>
<dbReference type="Gene3D" id="3.30.200.20">
    <property type="entry name" value="Phosphorylase Kinase, domain 1"/>
    <property type="match status" value="1"/>
</dbReference>
<feature type="transmembrane region" description="Helical" evidence="5">
    <location>
        <begin position="340"/>
        <end position="359"/>
    </location>
</feature>
<dbReference type="Proteomes" id="UP001214250">
    <property type="component" value="Chromosome 1"/>
</dbReference>
<keyword evidence="2" id="KW-0547">Nucleotide-binding</keyword>
<evidence type="ECO:0000256" key="3">
    <source>
        <dbReference type="ARBA" id="ARBA00022777"/>
    </source>
</evidence>
<accession>A0ABY7VSN8</accession>
<keyword evidence="3 7" id="KW-0418">Kinase</keyword>
<dbReference type="EMBL" id="CP117811">
    <property type="protein sequence ID" value="WDE96916.1"/>
    <property type="molecule type" value="Genomic_DNA"/>
</dbReference>
<dbReference type="SMART" id="SM00220">
    <property type="entry name" value="S_TKc"/>
    <property type="match status" value="1"/>
</dbReference>
<dbReference type="InterPro" id="IPR011009">
    <property type="entry name" value="Kinase-like_dom_sf"/>
</dbReference>
<evidence type="ECO:0000256" key="1">
    <source>
        <dbReference type="ARBA" id="ARBA00022679"/>
    </source>
</evidence>
<evidence type="ECO:0000256" key="2">
    <source>
        <dbReference type="ARBA" id="ARBA00022741"/>
    </source>
</evidence>
<evidence type="ECO:0000256" key="5">
    <source>
        <dbReference type="SAM" id="Phobius"/>
    </source>
</evidence>
<keyword evidence="8" id="KW-1185">Reference proteome</keyword>
<dbReference type="PANTHER" id="PTHR43289">
    <property type="entry name" value="MITOGEN-ACTIVATED PROTEIN KINASE KINASE KINASE 20-RELATED"/>
    <property type="match status" value="1"/>
</dbReference>
<organism evidence="7 8">
    <name type="scientific">Lentisphaera profundi</name>
    <dbReference type="NCBI Taxonomy" id="1658616"/>
    <lineage>
        <taxon>Bacteria</taxon>
        <taxon>Pseudomonadati</taxon>
        <taxon>Lentisphaerota</taxon>
        <taxon>Lentisphaeria</taxon>
        <taxon>Lentisphaerales</taxon>
        <taxon>Lentisphaeraceae</taxon>
        <taxon>Lentisphaera</taxon>
    </lineage>
</organism>
<dbReference type="RefSeq" id="WP_274150991.1">
    <property type="nucleotide sequence ID" value="NZ_CP117811.1"/>
</dbReference>
<proteinExistence type="predicted"/>
<dbReference type="InterPro" id="IPR000719">
    <property type="entry name" value="Prot_kinase_dom"/>
</dbReference>
<dbReference type="GO" id="GO:0016301">
    <property type="term" value="F:kinase activity"/>
    <property type="evidence" value="ECO:0007669"/>
    <property type="project" value="UniProtKB-KW"/>
</dbReference>
<gene>
    <name evidence="7" type="ORF">PQO03_02945</name>
</gene>
<dbReference type="SUPFAM" id="SSF56112">
    <property type="entry name" value="Protein kinase-like (PK-like)"/>
    <property type="match status" value="1"/>
</dbReference>
<dbReference type="Gene3D" id="1.10.510.10">
    <property type="entry name" value="Transferase(Phosphotransferase) domain 1"/>
    <property type="match status" value="1"/>
</dbReference>
<dbReference type="PROSITE" id="PS50011">
    <property type="entry name" value="PROTEIN_KINASE_DOM"/>
    <property type="match status" value="1"/>
</dbReference>
<protein>
    <submittedName>
        <fullName evidence="7">Serine/threonine-protein kinase</fullName>
    </submittedName>
</protein>
<feature type="domain" description="Protein kinase" evidence="6">
    <location>
        <begin position="47"/>
        <end position="311"/>
    </location>
</feature>
<dbReference type="PANTHER" id="PTHR43289:SF6">
    <property type="entry name" value="SERINE_THREONINE-PROTEIN KINASE NEKL-3"/>
    <property type="match status" value="1"/>
</dbReference>
<keyword evidence="5" id="KW-0472">Membrane</keyword>
<evidence type="ECO:0000259" key="6">
    <source>
        <dbReference type="PROSITE" id="PS50011"/>
    </source>
</evidence>
<keyword evidence="1" id="KW-0808">Transferase</keyword>
<sequence length="658" mass="76231">MPDETHKEELIHEACFHIDDRLGSLYENIHDEELDDSFDPVLPEERYQIGDKVADGGLKSIFKAYDRKSCRHLAIAFLREDRPLELHQAEFVREAKMSALLEHPNIIPVYDVGVMESPFFTMKLVMGDNLNHYIFEESKHFTLNQSLRIFIKICDAVSYAHSRGIIHLDLKPENIKIDSFGEVLLHDWGIAKRIYIPENDSNQLSENNITIPDTINGTPSYMAPEQFDPKHKITDERTDIFSLGGILYSLLTYKRPFGSQDIRLERKLTSPLKRCPELKIPSSLNAVCMKAMSNHPDVRYQQVKDLQHEIELYLDGFATEAENANLLTLSKLIFQRHMKICLLISASLIIIFMLTLTFITKLQQSESNTRLALTAATESKIATEKALLQSESNFSLYKQEKSERKQFGELTSEWISKVPVGLDKWKYYRYEKQLEVAIQATPNRIELYEKMFMLHVFNGNFPEAIKTYDTHLTQTDFMKKCVPIFRKYAKLSPTISGFSNELMIQLFFDLKLKQHAWIASGIMRTRMEIPQSRESRLNLIIQTIKKTNPHQELWDIQYDTEEGQIFTSFSLKNHNKADQFMALAGMTIGSLDLSGKGSFSPEKISFTYVKKLILVDRKIVEFERFYAIKGLEEIVIKKGQIPNEFIRKMPLIKFTYVD</sequence>
<evidence type="ECO:0000256" key="4">
    <source>
        <dbReference type="ARBA" id="ARBA00022840"/>
    </source>
</evidence>
<evidence type="ECO:0000313" key="7">
    <source>
        <dbReference type="EMBL" id="WDE96916.1"/>
    </source>
</evidence>
<name>A0ABY7VSN8_9BACT</name>